<dbReference type="OrthoDB" id="550577at2759"/>
<keyword evidence="3" id="KW-0479">Metal-binding</keyword>
<dbReference type="EMBL" id="KV417542">
    <property type="protein sequence ID" value="KZP22109.1"/>
    <property type="molecule type" value="Genomic_DNA"/>
</dbReference>
<keyword evidence="9" id="KW-1185">Reference proteome</keyword>
<keyword evidence="4 8" id="KW-0378">Hydrolase</keyword>
<dbReference type="PIRSF" id="PIRSF001021">
    <property type="entry name" value="Alph-amls_thrmst"/>
    <property type="match status" value="1"/>
</dbReference>
<gene>
    <name evidence="8" type="ORF">FIBSPDRAFT_739609</name>
</gene>
<evidence type="ECO:0000313" key="9">
    <source>
        <dbReference type="Proteomes" id="UP000076532"/>
    </source>
</evidence>
<dbReference type="Gene3D" id="2.60.40.1180">
    <property type="entry name" value="Golgi alpha-mannosidase II"/>
    <property type="match status" value="1"/>
</dbReference>
<name>A0A166KP17_9AGAM</name>
<protein>
    <submittedName>
        <fullName evidence="8">Glycoside hydrolase family 13 protein</fullName>
    </submittedName>
</protein>
<dbReference type="SUPFAM" id="SSF51011">
    <property type="entry name" value="Glycosyl hydrolase domain"/>
    <property type="match status" value="1"/>
</dbReference>
<dbReference type="GO" id="GO:0004553">
    <property type="term" value="F:hydrolase activity, hydrolyzing O-glycosyl compounds"/>
    <property type="evidence" value="ECO:0007669"/>
    <property type="project" value="InterPro"/>
</dbReference>
<evidence type="ECO:0000256" key="3">
    <source>
        <dbReference type="ARBA" id="ARBA00022723"/>
    </source>
</evidence>
<dbReference type="Pfam" id="PF00128">
    <property type="entry name" value="Alpha-amylase"/>
    <property type="match status" value="1"/>
</dbReference>
<dbReference type="AlphaFoldDB" id="A0A166KP17"/>
<evidence type="ECO:0000256" key="5">
    <source>
        <dbReference type="ARBA" id="ARBA00023277"/>
    </source>
</evidence>
<sequence length="522" mass="58339">MAHHANLKYRQRRANSAEREHNYTMLQAFEWDTPGGGKHWKWFEDHSEELGDMGITVSTPYPPPTRGSSPDDVGYGIYDIWDLGEFEQKGGRATKYGTIDELKSAIKKAKANGIVCYIDAVLNHRLGADGTETFLATEVDEADRNKETSDLYDIEGWTQFDFAGRGGAHSKLQLRSHHFTGVDYDAKTGKKGIFKIKGDGKTWSKNVDKENSNYDYLMGADLDHSHPEVRQDILDWGVWIVKELDAAGFRFDAVKHIDSGFIRDFVKHVREKSGKDSLFVVGEFWKDSLDALNTYLDTFGSQFSLFDTPLHYNFKAAADAGRDYDIRQIWDGSLLQVRPTDAVTVVDNHDTQPGQSLESWITGPFKPIAYALILLRADGYPCVFIGDLYGLGGEHPAEPVAQLADLIRARKQFAYGEQRDYWDHVQCAGWVRVGDKAGENGQGAVRGHDGCAVVLSIGDAGAKRMEVGREHAGEVWTDVLGWHQGEVTIGEDGWAEFGCEGASVSVWVKRDARDRKGFSKEI</sequence>
<dbReference type="SUPFAM" id="SSF51445">
    <property type="entry name" value="(Trans)glycosidases"/>
    <property type="match status" value="1"/>
</dbReference>
<evidence type="ECO:0000256" key="2">
    <source>
        <dbReference type="ARBA" id="ARBA00008061"/>
    </source>
</evidence>
<dbReference type="Gene3D" id="3.20.20.80">
    <property type="entry name" value="Glycosidases"/>
    <property type="match status" value="1"/>
</dbReference>
<dbReference type="InterPro" id="IPR013780">
    <property type="entry name" value="Glyco_hydro_b"/>
</dbReference>
<dbReference type="GO" id="GO:0005509">
    <property type="term" value="F:calcium ion binding"/>
    <property type="evidence" value="ECO:0007669"/>
    <property type="project" value="InterPro"/>
</dbReference>
<dbReference type="Gene3D" id="2.40.30.140">
    <property type="match status" value="1"/>
</dbReference>
<dbReference type="InterPro" id="IPR015237">
    <property type="entry name" value="Alpha-amylase_C_pro"/>
</dbReference>
<proteinExistence type="inferred from homology"/>
<dbReference type="InterPro" id="IPR006047">
    <property type="entry name" value="GH13_cat_dom"/>
</dbReference>
<evidence type="ECO:0000256" key="6">
    <source>
        <dbReference type="ARBA" id="ARBA00023295"/>
    </source>
</evidence>
<organism evidence="8 9">
    <name type="scientific">Athelia psychrophila</name>
    <dbReference type="NCBI Taxonomy" id="1759441"/>
    <lineage>
        <taxon>Eukaryota</taxon>
        <taxon>Fungi</taxon>
        <taxon>Dikarya</taxon>
        <taxon>Basidiomycota</taxon>
        <taxon>Agaricomycotina</taxon>
        <taxon>Agaricomycetes</taxon>
        <taxon>Agaricomycetidae</taxon>
        <taxon>Atheliales</taxon>
        <taxon>Atheliaceae</taxon>
        <taxon>Athelia</taxon>
    </lineage>
</organism>
<comment type="similarity">
    <text evidence="2">Belongs to the glycosyl hydrolase 13 family.</text>
</comment>
<evidence type="ECO:0000259" key="7">
    <source>
        <dbReference type="SMART" id="SM00642"/>
    </source>
</evidence>
<dbReference type="NCBIfam" id="NF006968">
    <property type="entry name" value="PRK09441.1-1"/>
    <property type="match status" value="1"/>
</dbReference>
<dbReference type="GO" id="GO:0005975">
    <property type="term" value="P:carbohydrate metabolic process"/>
    <property type="evidence" value="ECO:0007669"/>
    <property type="project" value="InterPro"/>
</dbReference>
<dbReference type="NCBIfam" id="NF006969">
    <property type="entry name" value="PRK09441.1-2"/>
    <property type="match status" value="1"/>
</dbReference>
<keyword evidence="6" id="KW-0326">Glycosidase</keyword>
<dbReference type="SMART" id="SM00642">
    <property type="entry name" value="Aamy"/>
    <property type="match status" value="1"/>
</dbReference>
<dbReference type="STRING" id="436010.A0A166KP17"/>
<accession>A0A166KP17</accession>
<feature type="domain" description="Glycosyl hydrolase family 13 catalytic" evidence="7">
    <location>
        <begin position="23"/>
        <end position="410"/>
    </location>
</feature>
<evidence type="ECO:0000313" key="8">
    <source>
        <dbReference type="EMBL" id="KZP22109.1"/>
    </source>
</evidence>
<comment type="cofactor">
    <cofactor evidence="1">
        <name>Ca(2+)</name>
        <dbReference type="ChEBI" id="CHEBI:29108"/>
    </cofactor>
</comment>
<keyword evidence="5" id="KW-0119">Carbohydrate metabolism</keyword>
<reference evidence="8 9" key="1">
    <citation type="journal article" date="2016" name="Mol. Biol. Evol.">
        <title>Comparative Genomics of Early-Diverging Mushroom-Forming Fungi Provides Insights into the Origins of Lignocellulose Decay Capabilities.</title>
        <authorList>
            <person name="Nagy L.G."/>
            <person name="Riley R."/>
            <person name="Tritt A."/>
            <person name="Adam C."/>
            <person name="Daum C."/>
            <person name="Floudas D."/>
            <person name="Sun H."/>
            <person name="Yadav J.S."/>
            <person name="Pangilinan J."/>
            <person name="Larsson K.H."/>
            <person name="Matsuura K."/>
            <person name="Barry K."/>
            <person name="Labutti K."/>
            <person name="Kuo R."/>
            <person name="Ohm R.A."/>
            <person name="Bhattacharya S.S."/>
            <person name="Shirouzu T."/>
            <person name="Yoshinaga Y."/>
            <person name="Martin F.M."/>
            <person name="Grigoriev I.V."/>
            <person name="Hibbett D.S."/>
        </authorList>
    </citation>
    <scope>NUCLEOTIDE SEQUENCE [LARGE SCALE GENOMIC DNA]</scope>
    <source>
        <strain evidence="8 9">CBS 109695</strain>
    </source>
</reference>
<dbReference type="InterPro" id="IPR017853">
    <property type="entry name" value="GH"/>
</dbReference>
<evidence type="ECO:0000256" key="4">
    <source>
        <dbReference type="ARBA" id="ARBA00022801"/>
    </source>
</evidence>
<dbReference type="PANTHER" id="PTHR43447">
    <property type="entry name" value="ALPHA-AMYLASE"/>
    <property type="match status" value="1"/>
</dbReference>
<evidence type="ECO:0000256" key="1">
    <source>
        <dbReference type="ARBA" id="ARBA00001913"/>
    </source>
</evidence>
<dbReference type="Pfam" id="PF09154">
    <property type="entry name" value="Alpha-amy_C_pro"/>
    <property type="match status" value="1"/>
</dbReference>
<dbReference type="InterPro" id="IPR013776">
    <property type="entry name" value="A-amylase_thermo"/>
</dbReference>
<dbReference type="CDD" id="cd11318">
    <property type="entry name" value="AmyAc_bac_fung_AmyA"/>
    <property type="match status" value="1"/>
</dbReference>
<dbReference type="Proteomes" id="UP000076532">
    <property type="component" value="Unassembled WGS sequence"/>
</dbReference>